<keyword evidence="1" id="KW-0732">Signal</keyword>
<keyword evidence="5" id="KW-1185">Reference proteome</keyword>
<dbReference type="EMBL" id="WNWR01000604">
    <property type="protein sequence ID" value="KAE9973129.1"/>
    <property type="molecule type" value="Genomic_DNA"/>
</dbReference>
<proteinExistence type="predicted"/>
<name>A0A8H3Z257_VENIN</name>
<evidence type="ECO:0000313" key="5">
    <source>
        <dbReference type="Proteomes" id="UP000490939"/>
    </source>
</evidence>
<dbReference type="Proteomes" id="UP000490939">
    <property type="component" value="Unassembled WGS sequence"/>
</dbReference>
<comment type="caution">
    <text evidence="3">The sequence shown here is derived from an EMBL/GenBank/DDBJ whole genome shotgun (WGS) entry which is preliminary data.</text>
</comment>
<evidence type="ECO:0000313" key="4">
    <source>
        <dbReference type="Proteomes" id="UP000447873"/>
    </source>
</evidence>
<evidence type="ECO:0000313" key="3">
    <source>
        <dbReference type="EMBL" id="KAE9977967.1"/>
    </source>
</evidence>
<accession>A0A8H3Z257</accession>
<organism evidence="3 4">
    <name type="scientific">Venturia inaequalis</name>
    <name type="common">Apple scab fungus</name>
    <dbReference type="NCBI Taxonomy" id="5025"/>
    <lineage>
        <taxon>Eukaryota</taxon>
        <taxon>Fungi</taxon>
        <taxon>Dikarya</taxon>
        <taxon>Ascomycota</taxon>
        <taxon>Pezizomycotina</taxon>
        <taxon>Dothideomycetes</taxon>
        <taxon>Pleosporomycetidae</taxon>
        <taxon>Venturiales</taxon>
        <taxon>Venturiaceae</taxon>
        <taxon>Venturia</taxon>
    </lineage>
</organism>
<reference evidence="3 4" key="1">
    <citation type="submission" date="2018-12" db="EMBL/GenBank/DDBJ databases">
        <title>Venturia inaequalis Genome Resource.</title>
        <authorList>
            <person name="Lichtner F.J."/>
        </authorList>
    </citation>
    <scope>NUCLEOTIDE SEQUENCE [LARGE SCALE GENOMIC DNA]</scope>
    <source>
        <strain evidence="3 4">120213</strain>
        <strain evidence="2 5">DMI_063113</strain>
    </source>
</reference>
<evidence type="ECO:0000313" key="2">
    <source>
        <dbReference type="EMBL" id="KAE9973129.1"/>
    </source>
</evidence>
<dbReference type="EMBL" id="WNWS01000144">
    <property type="protein sequence ID" value="KAE9977967.1"/>
    <property type="molecule type" value="Genomic_DNA"/>
</dbReference>
<evidence type="ECO:0000256" key="1">
    <source>
        <dbReference type="SAM" id="SignalP"/>
    </source>
</evidence>
<gene>
    <name evidence="2" type="ORF">EG327_009270</name>
    <name evidence="3" type="ORF">EG328_001760</name>
</gene>
<feature type="chain" id="PRO_5044691101" evidence="1">
    <location>
        <begin position="17"/>
        <end position="251"/>
    </location>
</feature>
<dbReference type="Proteomes" id="UP000447873">
    <property type="component" value="Unassembled WGS sequence"/>
</dbReference>
<dbReference type="AlphaFoldDB" id="A0A8H3Z257"/>
<feature type="signal peptide" evidence="1">
    <location>
        <begin position="1"/>
        <end position="16"/>
    </location>
</feature>
<sequence length="251" mass="27362">MKIYGAFCLILPFAHGVEFVSAKVYNPCGHKLNGGYGYGRVEAITLSAYCLTRTTMDLNCNLTHPHNQFAGDNTWNCEGSELCLRNGPEHARLPDAGCINMFSPAGIKGAADQDNHACTSGMRVGDRPLYLLSSITPDDPILVSSFARCSIVQSGTQNMIYNRHPCPKTSTVIKLAAKTTYQACIDTAVSLAKKSVGFHWRLDTPGSLGRHVLEGDGLEDSNQKPLWEMVTLVGNSTANDFFKIMIGDREL</sequence>
<protein>
    <submittedName>
        <fullName evidence="3">Uncharacterized protein</fullName>
    </submittedName>
</protein>